<feature type="domain" description="Death" evidence="3">
    <location>
        <begin position="702"/>
        <end position="769"/>
    </location>
</feature>
<evidence type="ECO:0000313" key="4">
    <source>
        <dbReference type="EnsemblMetazoa" id="XP_019855538.1"/>
    </source>
</evidence>
<evidence type="ECO:0000259" key="3">
    <source>
        <dbReference type="PROSITE" id="PS50017"/>
    </source>
</evidence>
<evidence type="ECO:0000256" key="2">
    <source>
        <dbReference type="SAM" id="Phobius"/>
    </source>
</evidence>
<dbReference type="InterPro" id="IPR000488">
    <property type="entry name" value="Death_dom"/>
</dbReference>
<feature type="transmembrane region" description="Helical" evidence="2">
    <location>
        <begin position="271"/>
        <end position="291"/>
    </location>
</feature>
<accession>A0AAN0JFW9</accession>
<keyword evidence="5" id="KW-1185">Reference proteome</keyword>
<keyword evidence="2" id="KW-0812">Transmembrane</keyword>
<dbReference type="InterPro" id="IPR011029">
    <property type="entry name" value="DEATH-like_dom_sf"/>
</dbReference>
<protein>
    <recommendedName>
        <fullName evidence="3">Death domain-containing protein</fullName>
    </recommendedName>
</protein>
<dbReference type="Proteomes" id="UP000007879">
    <property type="component" value="Unassembled WGS sequence"/>
</dbReference>
<dbReference type="AlphaFoldDB" id="A0AAN0JFW9"/>
<keyword evidence="2" id="KW-1133">Transmembrane helix</keyword>
<feature type="transmembrane region" description="Helical" evidence="2">
    <location>
        <begin position="12"/>
        <end position="33"/>
    </location>
</feature>
<dbReference type="GeneID" id="109584295"/>
<reference evidence="4" key="2">
    <citation type="submission" date="2024-06" db="UniProtKB">
        <authorList>
            <consortium name="EnsemblMetazoa"/>
        </authorList>
    </citation>
    <scope>IDENTIFICATION</scope>
</reference>
<reference evidence="5" key="1">
    <citation type="journal article" date="2010" name="Nature">
        <title>The Amphimedon queenslandica genome and the evolution of animal complexity.</title>
        <authorList>
            <person name="Srivastava M."/>
            <person name="Simakov O."/>
            <person name="Chapman J."/>
            <person name="Fahey B."/>
            <person name="Gauthier M.E."/>
            <person name="Mitros T."/>
            <person name="Richards G.S."/>
            <person name="Conaco C."/>
            <person name="Dacre M."/>
            <person name="Hellsten U."/>
            <person name="Larroux C."/>
            <person name="Putnam N.H."/>
            <person name="Stanke M."/>
            <person name="Adamska M."/>
            <person name="Darling A."/>
            <person name="Degnan S.M."/>
            <person name="Oakley T.H."/>
            <person name="Plachetzki D.C."/>
            <person name="Zhai Y."/>
            <person name="Adamski M."/>
            <person name="Calcino A."/>
            <person name="Cummins S.F."/>
            <person name="Goodstein D.M."/>
            <person name="Harris C."/>
            <person name="Jackson D.J."/>
            <person name="Leys S.P."/>
            <person name="Shu S."/>
            <person name="Woodcroft B.J."/>
            <person name="Vervoort M."/>
            <person name="Kosik K.S."/>
            <person name="Manning G."/>
            <person name="Degnan B.M."/>
            <person name="Rokhsar D.S."/>
        </authorList>
    </citation>
    <scope>NUCLEOTIDE SEQUENCE [LARGE SCALE GENOMIC DNA]</scope>
</reference>
<dbReference type="PROSITE" id="PS50017">
    <property type="entry name" value="DEATH_DOMAIN"/>
    <property type="match status" value="1"/>
</dbReference>
<proteinExistence type="predicted"/>
<dbReference type="CDD" id="cd01670">
    <property type="entry name" value="Death"/>
    <property type="match status" value="1"/>
</dbReference>
<keyword evidence="2" id="KW-0472">Membrane</keyword>
<evidence type="ECO:0000256" key="1">
    <source>
        <dbReference type="SAM" id="MobiDB-lite"/>
    </source>
</evidence>
<name>A0AAN0JFW9_AMPQE</name>
<dbReference type="Gene3D" id="1.10.533.10">
    <property type="entry name" value="Death Domain, Fas"/>
    <property type="match status" value="1"/>
</dbReference>
<dbReference type="RefSeq" id="XP_019855538.1">
    <property type="nucleotide sequence ID" value="XM_019999979.1"/>
</dbReference>
<organism evidence="4 5">
    <name type="scientific">Amphimedon queenslandica</name>
    <name type="common">Sponge</name>
    <dbReference type="NCBI Taxonomy" id="400682"/>
    <lineage>
        <taxon>Eukaryota</taxon>
        <taxon>Metazoa</taxon>
        <taxon>Porifera</taxon>
        <taxon>Demospongiae</taxon>
        <taxon>Heteroscleromorpha</taxon>
        <taxon>Haplosclerida</taxon>
        <taxon>Niphatidae</taxon>
        <taxon>Amphimedon</taxon>
    </lineage>
</organism>
<evidence type="ECO:0000313" key="5">
    <source>
        <dbReference type="Proteomes" id="UP000007879"/>
    </source>
</evidence>
<feature type="region of interest" description="Disordered" evidence="1">
    <location>
        <begin position="326"/>
        <end position="358"/>
    </location>
</feature>
<dbReference type="GO" id="GO:0007165">
    <property type="term" value="P:signal transduction"/>
    <property type="evidence" value="ECO:0007669"/>
    <property type="project" value="InterPro"/>
</dbReference>
<dbReference type="KEGG" id="aqu:109584295"/>
<sequence length="922" mass="104905">MKCTGKSACKFFGLLIFGLTLIIVLPGTLIIAINPEFQINNTLYIGDSLRNTTGVHEASSSIGNVNMNFNIRIDSVYSMSRKPSTTTERLPEIEIASKENGYYQDYNYLGINQPIYLLARSVINYKTTLQIKEPHNSFDNLACVILFNSLAKFDDFFRYGTHSESQMQCFTNENTSSVSWSFSIAEESQYYVGISIKRGVTVTSNVSIDRAYYNLSQTARNICTNSLSCNITVCSDILLCEKSYIIIKTKGITEVALLEYDISLRKWTIRAIIVLLPLCSLALIIIVTSYIRCYKCQNTKRRADDDSASVASSSLLEMETPFDDDDRIELIPDSNQRPPSRNEDERNEESDISQHNRTSSIPIPLSEELLQNAKDTFDETPKLQVGSNQTEYHSSQYGVTLIIPEGAVQGSATVWFGAVLFSDKFEFGDYVRVSPIVWVHSDRKLDKCVELYIPHDIVISTKDDLQKFTLLEFDKISNICTDEFNVGQHDKMKWGSRQLVKIECQYFHSYCIAVHKDLFDIVSKQYLMAIIEKKNANEELLVDFILICRQQGWKKIIAQCDQEGFKIVKYEPVSFKRGNEHELSVPFEAQHINNITRKYTAKIPVSIRDIELLDQLNEKIKFRDLPRFRIQFIHGSTATQHKNAKEITVRFNKHSSRSPGNLKTVQLGSSPLKLDTGLTKNDSVLTEFIRIIEAEQRLKTLWRTLGSRLNLSLDELSDIEVMSNNPDQYPARLIDTWERKDKSDSWDRLETALDDIGFNELACRVGNLIQKQRQNPAAAHFQSHFADIQTSIAATLNQALPKFFGAELITQSLYDDVIGMPGIPDNKKSAMVTRQLLGGIQNSRKPNIRLGRICEIFLELGDEKLKEFAESVARGNFFAKTARYPVSYSKEYSKRNFDITNRLAKGPQLGTSFEEGVEEIEL</sequence>
<dbReference type="EnsemblMetazoa" id="XM_019999979.1">
    <property type="protein sequence ID" value="XP_019855538.1"/>
    <property type="gene ID" value="LOC109584295"/>
</dbReference>